<evidence type="ECO:0000256" key="1">
    <source>
        <dbReference type="SAM" id="MobiDB-lite"/>
    </source>
</evidence>
<protein>
    <submittedName>
        <fullName evidence="2">Uncharacterized protein</fullName>
    </submittedName>
</protein>
<dbReference type="OrthoDB" id="294012at2759"/>
<name>A0A8S1NW14_9CILI</name>
<feature type="region of interest" description="Disordered" evidence="1">
    <location>
        <begin position="256"/>
        <end position="314"/>
    </location>
</feature>
<feature type="compositionally biased region" description="Low complexity" evidence="1">
    <location>
        <begin position="263"/>
        <end position="277"/>
    </location>
</feature>
<organism evidence="2 3">
    <name type="scientific">Paramecium sonneborni</name>
    <dbReference type="NCBI Taxonomy" id="65129"/>
    <lineage>
        <taxon>Eukaryota</taxon>
        <taxon>Sar</taxon>
        <taxon>Alveolata</taxon>
        <taxon>Ciliophora</taxon>
        <taxon>Intramacronucleata</taxon>
        <taxon>Oligohymenophorea</taxon>
        <taxon>Peniculida</taxon>
        <taxon>Parameciidae</taxon>
        <taxon>Paramecium</taxon>
    </lineage>
</organism>
<sequence>MSSVPSMNLFSGPEIQKTRSVYRPFGTYQSNYYSLPPKPLYPENYYSLPSYHDYLADQGRIDYNQSYPEYIDREHYVPIKYESPFQTLYKYDKTNPTPKDAFITPYRPKEPTDEEIQEHVPIIDLVIEQQRFYSHFKDHGLPKGYAEKDYQRELEDRYNRDLSQQINNGYKLEETRTKKEIDQFYRNIKVAVDERGRVQINNIRQPMQIQKPLSTIYKTTEDTNKVASNLQTIDNNNTYQQSNKQQEQSFINQFQGSFNPYSQTPQQQQQQQQQPLQTEDKVPSEKNSVVIPIAGDSNLQQSQLEQSKIITSNE</sequence>
<dbReference type="AlphaFoldDB" id="A0A8S1NW14"/>
<comment type="caution">
    <text evidence="2">The sequence shown here is derived from an EMBL/GenBank/DDBJ whole genome shotgun (WGS) entry which is preliminary data.</text>
</comment>
<dbReference type="Proteomes" id="UP000692954">
    <property type="component" value="Unassembled WGS sequence"/>
</dbReference>
<evidence type="ECO:0000313" key="2">
    <source>
        <dbReference type="EMBL" id="CAD8093675.1"/>
    </source>
</evidence>
<gene>
    <name evidence="2" type="ORF">PSON_ATCC_30995.1.T0610106</name>
</gene>
<dbReference type="EMBL" id="CAJJDN010000061">
    <property type="protein sequence ID" value="CAD8093675.1"/>
    <property type="molecule type" value="Genomic_DNA"/>
</dbReference>
<feature type="compositionally biased region" description="Polar residues" evidence="1">
    <location>
        <begin position="297"/>
        <end position="314"/>
    </location>
</feature>
<proteinExistence type="predicted"/>
<accession>A0A8S1NW14</accession>
<keyword evidence="3" id="KW-1185">Reference proteome</keyword>
<reference evidence="2" key="1">
    <citation type="submission" date="2021-01" db="EMBL/GenBank/DDBJ databases">
        <authorList>
            <consortium name="Genoscope - CEA"/>
            <person name="William W."/>
        </authorList>
    </citation>
    <scope>NUCLEOTIDE SEQUENCE</scope>
</reference>
<evidence type="ECO:0000313" key="3">
    <source>
        <dbReference type="Proteomes" id="UP000692954"/>
    </source>
</evidence>